<evidence type="ECO:0000313" key="1">
    <source>
        <dbReference type="EMBL" id="KAF2687918.1"/>
    </source>
</evidence>
<sequence>MGGRGGQQVWGAAKAFRVSAGASETGRQKRERHAALWSAGGTKDVGFLAASQTIDATVRSRTGVKILAENRMKGLNKGRATRATAFLFICWCSQRLERRHETCASTGARPPAEECDSANQGPVEPSLPSAGSRFFACAPLTVDGQDARRSCWPSLAQQRVARPMRAASNIANSDHGDPTAP</sequence>
<dbReference type="EMBL" id="MU005574">
    <property type="protein sequence ID" value="KAF2687918.1"/>
    <property type="molecule type" value="Genomic_DNA"/>
</dbReference>
<proteinExistence type="predicted"/>
<evidence type="ECO:0000313" key="2">
    <source>
        <dbReference type="Proteomes" id="UP000799291"/>
    </source>
</evidence>
<dbReference type="Proteomes" id="UP000799291">
    <property type="component" value="Unassembled WGS sequence"/>
</dbReference>
<accession>A0A6G1JBX1</accession>
<keyword evidence="2" id="KW-1185">Reference proteome</keyword>
<organism evidence="1 2">
    <name type="scientific">Lentithecium fluviatile CBS 122367</name>
    <dbReference type="NCBI Taxonomy" id="1168545"/>
    <lineage>
        <taxon>Eukaryota</taxon>
        <taxon>Fungi</taxon>
        <taxon>Dikarya</taxon>
        <taxon>Ascomycota</taxon>
        <taxon>Pezizomycotina</taxon>
        <taxon>Dothideomycetes</taxon>
        <taxon>Pleosporomycetidae</taxon>
        <taxon>Pleosporales</taxon>
        <taxon>Massarineae</taxon>
        <taxon>Lentitheciaceae</taxon>
        <taxon>Lentithecium</taxon>
    </lineage>
</organism>
<dbReference type="AlphaFoldDB" id="A0A6G1JBX1"/>
<reference evidence="1" key="1">
    <citation type="journal article" date="2020" name="Stud. Mycol.">
        <title>101 Dothideomycetes genomes: a test case for predicting lifestyles and emergence of pathogens.</title>
        <authorList>
            <person name="Haridas S."/>
            <person name="Albert R."/>
            <person name="Binder M."/>
            <person name="Bloem J."/>
            <person name="Labutti K."/>
            <person name="Salamov A."/>
            <person name="Andreopoulos B."/>
            <person name="Baker S."/>
            <person name="Barry K."/>
            <person name="Bills G."/>
            <person name="Bluhm B."/>
            <person name="Cannon C."/>
            <person name="Castanera R."/>
            <person name="Culley D."/>
            <person name="Daum C."/>
            <person name="Ezra D."/>
            <person name="Gonzalez J."/>
            <person name="Henrissat B."/>
            <person name="Kuo A."/>
            <person name="Liang C."/>
            <person name="Lipzen A."/>
            <person name="Lutzoni F."/>
            <person name="Magnuson J."/>
            <person name="Mondo S."/>
            <person name="Nolan M."/>
            <person name="Ohm R."/>
            <person name="Pangilinan J."/>
            <person name="Park H.-J."/>
            <person name="Ramirez L."/>
            <person name="Alfaro M."/>
            <person name="Sun H."/>
            <person name="Tritt A."/>
            <person name="Yoshinaga Y."/>
            <person name="Zwiers L.-H."/>
            <person name="Turgeon B."/>
            <person name="Goodwin S."/>
            <person name="Spatafora J."/>
            <person name="Crous P."/>
            <person name="Grigoriev I."/>
        </authorList>
    </citation>
    <scope>NUCLEOTIDE SEQUENCE</scope>
    <source>
        <strain evidence="1">CBS 122367</strain>
    </source>
</reference>
<protein>
    <submittedName>
        <fullName evidence="1">Uncharacterized protein</fullName>
    </submittedName>
</protein>
<gene>
    <name evidence="1" type="ORF">K458DRAFT_385484</name>
</gene>
<name>A0A6G1JBX1_9PLEO</name>